<dbReference type="GO" id="GO:0016787">
    <property type="term" value="F:hydrolase activity"/>
    <property type="evidence" value="ECO:0007669"/>
    <property type="project" value="UniProtKB-KW"/>
</dbReference>
<reference evidence="5" key="1">
    <citation type="submission" date="2020-02" db="EMBL/GenBank/DDBJ databases">
        <title>Identification and distribution of gene clusters putatively required for synthesis of sphingolipid metabolism inhibitors in phylogenetically diverse species of the filamentous fungus Fusarium.</title>
        <authorList>
            <person name="Kim H.-S."/>
            <person name="Busman M."/>
            <person name="Brown D.W."/>
            <person name="Divon H."/>
            <person name="Uhlig S."/>
            <person name="Proctor R.H."/>
        </authorList>
    </citation>
    <scope>NUCLEOTIDE SEQUENCE [LARGE SCALE GENOMIC DNA]</scope>
    <source>
        <strain evidence="5">NRRL 39464</strain>
    </source>
</reference>
<protein>
    <recommendedName>
        <fullName evidence="7">Metallo-beta-lactamase domain-containing protein</fullName>
    </recommendedName>
</protein>
<evidence type="ECO:0000256" key="1">
    <source>
        <dbReference type="ARBA" id="ARBA00007749"/>
    </source>
</evidence>
<dbReference type="PANTHER" id="PTHR42978">
    <property type="entry name" value="QUORUM-QUENCHING LACTONASE YTNP-RELATED-RELATED"/>
    <property type="match status" value="1"/>
</dbReference>
<comment type="similarity">
    <text evidence="1">Belongs to the metallo-beta-lactamase superfamily.</text>
</comment>
<evidence type="ECO:0000313" key="5">
    <source>
        <dbReference type="EMBL" id="KAF5259720.1"/>
    </source>
</evidence>
<evidence type="ECO:0000256" key="4">
    <source>
        <dbReference type="ARBA" id="ARBA00022833"/>
    </source>
</evidence>
<evidence type="ECO:0000256" key="3">
    <source>
        <dbReference type="ARBA" id="ARBA00022801"/>
    </source>
</evidence>
<dbReference type="GO" id="GO:0046872">
    <property type="term" value="F:metal ion binding"/>
    <property type="evidence" value="ECO:0007669"/>
    <property type="project" value="UniProtKB-KW"/>
</dbReference>
<dbReference type="SUPFAM" id="SSF56281">
    <property type="entry name" value="Metallo-hydrolase/oxidoreductase"/>
    <property type="match status" value="1"/>
</dbReference>
<name>A0A8H5A7W0_FUSOX</name>
<gene>
    <name evidence="5" type="ORF">FOXYS1_9650</name>
</gene>
<proteinExistence type="inferred from homology"/>
<evidence type="ECO:0000313" key="6">
    <source>
        <dbReference type="Proteomes" id="UP000558688"/>
    </source>
</evidence>
<dbReference type="Gene3D" id="3.60.15.10">
    <property type="entry name" value="Ribonuclease Z/Hydroxyacylglutathione hydrolase-like"/>
    <property type="match status" value="1"/>
</dbReference>
<keyword evidence="4" id="KW-0862">Zinc</keyword>
<dbReference type="PANTHER" id="PTHR42978:SF5">
    <property type="entry name" value="METALLO-BETA-LACTAMASE DOMAIN-CONTAINING PROTEIN"/>
    <property type="match status" value="1"/>
</dbReference>
<sequence>MPSSAIIIPPSETSVDVSIIDTKSYFGPLGVEYFLKPGPVGAHKTVGAAFYCFLVHHKPSNTRLLFDLALRKDVENLSRSMRKSIEQGGWEVNVPTDIADILSSNTVPLESINGIVWSHHHWDPIGDPSTFPSTTSLIVGSGFKDEFLPAYPENPDSPLTQDAILGREVVEPDFKDGSFYFLDTPGHTIGHVSALACTTAGDDSTFMLLGGDVAHHAGEFRPSPFEPMPAEIRPDPRKPAFQSNGNGSFCPGSMFERVHRGALERSMDPRTTPFYQTTVQPFDANDNVFTAIAHDASLADVVDFFPNSANEWKAKGWKREGHWRFLSDFI</sequence>
<dbReference type="CDD" id="cd07730">
    <property type="entry name" value="metallo-hydrolase-like_MBL-fold"/>
    <property type="match status" value="1"/>
</dbReference>
<dbReference type="Proteomes" id="UP000558688">
    <property type="component" value="Unassembled WGS sequence"/>
</dbReference>
<keyword evidence="2" id="KW-0479">Metal-binding</keyword>
<dbReference type="AlphaFoldDB" id="A0A8H5A7W0"/>
<dbReference type="EMBL" id="JAAFOW010001667">
    <property type="protein sequence ID" value="KAF5259720.1"/>
    <property type="molecule type" value="Genomic_DNA"/>
</dbReference>
<dbReference type="InterPro" id="IPR036866">
    <property type="entry name" value="RibonucZ/Hydroxyglut_hydro"/>
</dbReference>
<organism evidence="5 6">
    <name type="scientific">Fusarium oxysporum</name>
    <name type="common">Fusarium vascular wilt</name>
    <dbReference type="NCBI Taxonomy" id="5507"/>
    <lineage>
        <taxon>Eukaryota</taxon>
        <taxon>Fungi</taxon>
        <taxon>Dikarya</taxon>
        <taxon>Ascomycota</taxon>
        <taxon>Pezizomycotina</taxon>
        <taxon>Sordariomycetes</taxon>
        <taxon>Hypocreomycetidae</taxon>
        <taxon>Hypocreales</taxon>
        <taxon>Nectriaceae</taxon>
        <taxon>Fusarium</taxon>
        <taxon>Fusarium oxysporum species complex</taxon>
    </lineage>
</organism>
<keyword evidence="3" id="KW-0378">Hydrolase</keyword>
<accession>A0A8H5A7W0</accession>
<evidence type="ECO:0000256" key="2">
    <source>
        <dbReference type="ARBA" id="ARBA00022723"/>
    </source>
</evidence>
<dbReference type="InterPro" id="IPR051013">
    <property type="entry name" value="MBL_superfamily_lactonases"/>
</dbReference>
<evidence type="ECO:0008006" key="7">
    <source>
        <dbReference type="Google" id="ProtNLM"/>
    </source>
</evidence>
<comment type="caution">
    <text evidence="5">The sequence shown here is derived from an EMBL/GenBank/DDBJ whole genome shotgun (WGS) entry which is preliminary data.</text>
</comment>